<dbReference type="PANTHER" id="PTHR36407">
    <property type="entry name" value="MEDIATOR-ASSOCIATED PROTEIN 2"/>
    <property type="match status" value="1"/>
</dbReference>
<evidence type="ECO:0000313" key="3">
    <source>
        <dbReference type="Proteomes" id="UP000657918"/>
    </source>
</evidence>
<organism evidence="2 3">
    <name type="scientific">Salix dunnii</name>
    <dbReference type="NCBI Taxonomy" id="1413687"/>
    <lineage>
        <taxon>Eukaryota</taxon>
        <taxon>Viridiplantae</taxon>
        <taxon>Streptophyta</taxon>
        <taxon>Embryophyta</taxon>
        <taxon>Tracheophyta</taxon>
        <taxon>Spermatophyta</taxon>
        <taxon>Magnoliopsida</taxon>
        <taxon>eudicotyledons</taxon>
        <taxon>Gunneridae</taxon>
        <taxon>Pentapetalae</taxon>
        <taxon>rosids</taxon>
        <taxon>fabids</taxon>
        <taxon>Malpighiales</taxon>
        <taxon>Salicaceae</taxon>
        <taxon>Saliceae</taxon>
        <taxon>Salix</taxon>
    </lineage>
</organism>
<feature type="compositionally biased region" description="Low complexity" evidence="1">
    <location>
        <begin position="348"/>
        <end position="359"/>
    </location>
</feature>
<accession>A0A835NAD9</accession>
<dbReference type="InterPro" id="IPR038823">
    <property type="entry name" value="MED2_plant"/>
</dbReference>
<sequence>MCWAGFLQVFQAHKSLGGAQYLLDIRFRLRQELLQRARDCLRQPIVYKKEYISAQTKQRVKVLELLAMDGVEEVEGYKPGTGFEEDSREPLTDISLSDSTELWLIQWPINELPDFNGKELSLSLNQDGCLGSFEASSGKAYDLVSCSAQGLDATVFLSSELETKIAVYIDVGCATVPAGIKRNGKMARGRDIELDADTRVFGLFQSSIEVNSKLATSCREKVKEFKHDLTWFSALIVGKISRQVSLVHYPDPKELEKQEAEKKSKRSYQMSAGSSLMNSSLRSGTTTPSSKLRNSQLSRGQTTSTHSSRHKSSLSEAGEQSNTKQKRTHNRSGSTDRSTLDSGRGHSGHAYSGSSGLSHQGKSEEISNE</sequence>
<gene>
    <name evidence="2" type="ORF">SADUNF_Sadunf01G0050000</name>
</gene>
<evidence type="ECO:0000256" key="1">
    <source>
        <dbReference type="SAM" id="MobiDB-lite"/>
    </source>
</evidence>
<dbReference type="OrthoDB" id="1892825at2759"/>
<dbReference type="PANTHER" id="PTHR36407:SF1">
    <property type="entry name" value="MEDIATOR-ASSOCIATED PROTEIN 2"/>
    <property type="match status" value="1"/>
</dbReference>
<reference evidence="2 3" key="1">
    <citation type="submission" date="2020-10" db="EMBL/GenBank/DDBJ databases">
        <title>Plant Genome Project.</title>
        <authorList>
            <person name="Zhang R.-G."/>
        </authorList>
    </citation>
    <scope>NUCLEOTIDE SEQUENCE [LARGE SCALE GENOMIC DNA]</scope>
    <source>
        <strain evidence="2">FAFU-HL-1</strain>
        <tissue evidence="2">Leaf</tissue>
    </source>
</reference>
<keyword evidence="3" id="KW-1185">Reference proteome</keyword>
<protein>
    <submittedName>
        <fullName evidence="2">Uncharacterized protein</fullName>
    </submittedName>
</protein>
<comment type="caution">
    <text evidence="2">The sequence shown here is derived from an EMBL/GenBank/DDBJ whole genome shotgun (WGS) entry which is preliminary data.</text>
</comment>
<dbReference type="Proteomes" id="UP000657918">
    <property type="component" value="Unassembled WGS sequence"/>
</dbReference>
<feature type="region of interest" description="Disordered" evidence="1">
    <location>
        <begin position="255"/>
        <end position="369"/>
    </location>
</feature>
<feature type="compositionally biased region" description="Polar residues" evidence="1">
    <location>
        <begin position="331"/>
        <end position="341"/>
    </location>
</feature>
<dbReference type="EMBL" id="JADGMS010000001">
    <property type="protein sequence ID" value="KAF9689035.1"/>
    <property type="molecule type" value="Genomic_DNA"/>
</dbReference>
<feature type="compositionally biased region" description="Polar residues" evidence="1">
    <location>
        <begin position="267"/>
        <end position="301"/>
    </location>
</feature>
<name>A0A835NAD9_9ROSI</name>
<proteinExistence type="predicted"/>
<dbReference type="AlphaFoldDB" id="A0A835NAD9"/>
<evidence type="ECO:0000313" key="2">
    <source>
        <dbReference type="EMBL" id="KAF9689035.1"/>
    </source>
</evidence>